<sequence>MVYLDQHFAEVSRGMITDEDIYESLKNVEYVEKLSVKRQYKYKTVRAKIRLTKSYETIYKEECLMLNYPKEIRNRYSWQGVKKVDMEKYKVIKEHKENYGGHFAKIIKVNKIKHIQIYYNNEQDLMKAVYDSEMQENIGGRIQINELISKERFVKRPGRPKGNTCASSEDYKFFEATENPTDPTVLTIETINNFNKLNAEFSERI</sequence>
<dbReference type="OrthoDB" id="5603097at2759"/>
<evidence type="ECO:0000313" key="1">
    <source>
        <dbReference type="EMBL" id="EXX67007.1"/>
    </source>
</evidence>
<dbReference type="HOGENOM" id="CLU_1403106_0_0_1"/>
<dbReference type="AlphaFoldDB" id="A0A015JBX3"/>
<comment type="caution">
    <text evidence="1">The sequence shown here is derived from an EMBL/GenBank/DDBJ whole genome shotgun (WGS) entry which is preliminary data.</text>
</comment>
<accession>A0A015JBX3</accession>
<organism evidence="1 2">
    <name type="scientific">Rhizophagus irregularis (strain DAOM 197198w)</name>
    <name type="common">Glomus intraradices</name>
    <dbReference type="NCBI Taxonomy" id="1432141"/>
    <lineage>
        <taxon>Eukaryota</taxon>
        <taxon>Fungi</taxon>
        <taxon>Fungi incertae sedis</taxon>
        <taxon>Mucoromycota</taxon>
        <taxon>Glomeromycotina</taxon>
        <taxon>Glomeromycetes</taxon>
        <taxon>Glomerales</taxon>
        <taxon>Glomeraceae</taxon>
        <taxon>Rhizophagus</taxon>
    </lineage>
</organism>
<keyword evidence="2" id="KW-1185">Reference proteome</keyword>
<proteinExistence type="predicted"/>
<protein>
    <submittedName>
        <fullName evidence="1">Uncharacterized protein</fullName>
    </submittedName>
</protein>
<dbReference type="Proteomes" id="UP000022910">
    <property type="component" value="Unassembled WGS sequence"/>
</dbReference>
<dbReference type="EMBL" id="JEMT01018109">
    <property type="protein sequence ID" value="EXX67007.1"/>
    <property type="molecule type" value="Genomic_DNA"/>
</dbReference>
<evidence type="ECO:0000313" key="2">
    <source>
        <dbReference type="Proteomes" id="UP000022910"/>
    </source>
</evidence>
<gene>
    <name evidence="1" type="ORF">RirG_118340</name>
</gene>
<reference evidence="1 2" key="1">
    <citation type="submission" date="2014-02" db="EMBL/GenBank/DDBJ databases">
        <title>Single nucleus genome sequencing reveals high similarity among nuclei of an endomycorrhizal fungus.</title>
        <authorList>
            <person name="Lin K."/>
            <person name="Geurts R."/>
            <person name="Zhang Z."/>
            <person name="Limpens E."/>
            <person name="Saunders D.G."/>
            <person name="Mu D."/>
            <person name="Pang E."/>
            <person name="Cao H."/>
            <person name="Cha H."/>
            <person name="Lin T."/>
            <person name="Zhou Q."/>
            <person name="Shang Y."/>
            <person name="Li Y."/>
            <person name="Ivanov S."/>
            <person name="Sharma T."/>
            <person name="Velzen R.V."/>
            <person name="Ruijter N.D."/>
            <person name="Aanen D.K."/>
            <person name="Win J."/>
            <person name="Kamoun S."/>
            <person name="Bisseling T."/>
            <person name="Huang S."/>
        </authorList>
    </citation>
    <scope>NUCLEOTIDE SEQUENCE [LARGE SCALE GENOMIC DNA]</scope>
    <source>
        <strain evidence="2">DAOM197198w</strain>
    </source>
</reference>
<name>A0A015JBX3_RHIIW</name>